<dbReference type="GO" id="GO:0008408">
    <property type="term" value="F:3'-5' exonuclease activity"/>
    <property type="evidence" value="ECO:0007669"/>
    <property type="project" value="InterPro"/>
</dbReference>
<gene>
    <name evidence="2" type="ORF">S01H1_41156</name>
</gene>
<reference evidence="2" key="1">
    <citation type="journal article" date="2014" name="Front. Microbiol.">
        <title>High frequency of phylogenetically diverse reductive dehalogenase-homologous genes in deep subseafloor sedimentary metagenomes.</title>
        <authorList>
            <person name="Kawai M."/>
            <person name="Futagami T."/>
            <person name="Toyoda A."/>
            <person name="Takaki Y."/>
            <person name="Nishi S."/>
            <person name="Hori S."/>
            <person name="Arai W."/>
            <person name="Tsubouchi T."/>
            <person name="Morono Y."/>
            <person name="Uchiyama I."/>
            <person name="Ito T."/>
            <person name="Fujiyama A."/>
            <person name="Inagaki F."/>
            <person name="Takami H."/>
        </authorList>
    </citation>
    <scope>NUCLEOTIDE SEQUENCE</scope>
    <source>
        <strain evidence="2">Expedition CK06-06</strain>
    </source>
</reference>
<feature type="domain" description="3'-5' exonuclease" evidence="1">
    <location>
        <begin position="49"/>
        <end position="208"/>
    </location>
</feature>
<name>X0WFZ8_9ZZZZ</name>
<dbReference type="SUPFAM" id="SSF53098">
    <property type="entry name" value="Ribonuclease H-like"/>
    <property type="match status" value="1"/>
</dbReference>
<protein>
    <recommendedName>
        <fullName evidence="1">3'-5' exonuclease domain-containing protein</fullName>
    </recommendedName>
</protein>
<sequence>LHPSYIQRGQWALYPFVRADLMAAAQAALGFDPPKVQTAYDSITNPSFEQVLEYIEECKKSPSTTIDIETAHRKIRAIGLSKSTTSAMSIPIRWKGMRNRWSYTELCLILYKLRELYDSPTVKIAQNAGYDFLWLYPLIGFPREPIFDTMRAHALVYPEAPHDLGFIMSTHTDMPYHKDEGRESTSDQELWDYNNKDCIGEHIVYEKLVIELKEIGMYEFFVGFTMPFFRLTVEMEREGVLVDKKAFDHRRKIVSRKAEWLERAIT</sequence>
<feature type="non-terminal residue" evidence="2">
    <location>
        <position position="1"/>
    </location>
</feature>
<dbReference type="InterPro" id="IPR002562">
    <property type="entry name" value="3'-5'_exonuclease_dom"/>
</dbReference>
<accession>X0WFZ8</accession>
<evidence type="ECO:0000259" key="1">
    <source>
        <dbReference type="Pfam" id="PF01612"/>
    </source>
</evidence>
<dbReference type="Pfam" id="PF01612">
    <property type="entry name" value="DNA_pol_A_exo1"/>
    <property type="match status" value="1"/>
</dbReference>
<evidence type="ECO:0000313" key="2">
    <source>
        <dbReference type="EMBL" id="GAG11631.1"/>
    </source>
</evidence>
<dbReference type="AlphaFoldDB" id="X0WFZ8"/>
<dbReference type="InterPro" id="IPR012337">
    <property type="entry name" value="RNaseH-like_sf"/>
</dbReference>
<dbReference type="GO" id="GO:0006139">
    <property type="term" value="P:nucleobase-containing compound metabolic process"/>
    <property type="evidence" value="ECO:0007669"/>
    <property type="project" value="InterPro"/>
</dbReference>
<feature type="non-terminal residue" evidence="2">
    <location>
        <position position="266"/>
    </location>
</feature>
<dbReference type="EMBL" id="BARS01026088">
    <property type="protein sequence ID" value="GAG11631.1"/>
    <property type="molecule type" value="Genomic_DNA"/>
</dbReference>
<dbReference type="Gene3D" id="3.30.420.10">
    <property type="entry name" value="Ribonuclease H-like superfamily/Ribonuclease H"/>
    <property type="match status" value="1"/>
</dbReference>
<organism evidence="2">
    <name type="scientific">marine sediment metagenome</name>
    <dbReference type="NCBI Taxonomy" id="412755"/>
    <lineage>
        <taxon>unclassified sequences</taxon>
        <taxon>metagenomes</taxon>
        <taxon>ecological metagenomes</taxon>
    </lineage>
</organism>
<dbReference type="GO" id="GO:0003676">
    <property type="term" value="F:nucleic acid binding"/>
    <property type="evidence" value="ECO:0007669"/>
    <property type="project" value="InterPro"/>
</dbReference>
<proteinExistence type="predicted"/>
<dbReference type="InterPro" id="IPR036397">
    <property type="entry name" value="RNaseH_sf"/>
</dbReference>
<comment type="caution">
    <text evidence="2">The sequence shown here is derived from an EMBL/GenBank/DDBJ whole genome shotgun (WGS) entry which is preliminary data.</text>
</comment>